<evidence type="ECO:0000259" key="2">
    <source>
        <dbReference type="Pfam" id="PF13579"/>
    </source>
</evidence>
<dbReference type="EMBL" id="BMHH01000024">
    <property type="protein sequence ID" value="GGB08331.1"/>
    <property type="molecule type" value="Genomic_DNA"/>
</dbReference>
<dbReference type="InterPro" id="IPR028098">
    <property type="entry name" value="Glyco_trans_4-like_N"/>
</dbReference>
<proteinExistence type="predicted"/>
<dbReference type="PANTHER" id="PTHR12526:SF622">
    <property type="entry name" value="GLYCOSYLTRANSFERASE (GROUP I)"/>
    <property type="match status" value="1"/>
</dbReference>
<dbReference type="InterPro" id="IPR001296">
    <property type="entry name" value="Glyco_trans_1"/>
</dbReference>
<comment type="caution">
    <text evidence="3">The sequence shown here is derived from an EMBL/GenBank/DDBJ whole genome shotgun (WGS) entry which is preliminary data.</text>
</comment>
<organism evidence="3 4">
    <name type="scientific">Brucella endophytica</name>
    <dbReference type="NCBI Taxonomy" id="1963359"/>
    <lineage>
        <taxon>Bacteria</taxon>
        <taxon>Pseudomonadati</taxon>
        <taxon>Pseudomonadota</taxon>
        <taxon>Alphaproteobacteria</taxon>
        <taxon>Hyphomicrobiales</taxon>
        <taxon>Brucellaceae</taxon>
        <taxon>Brucella/Ochrobactrum group</taxon>
        <taxon>Brucella</taxon>
    </lineage>
</organism>
<reference evidence="3" key="2">
    <citation type="submission" date="2020-09" db="EMBL/GenBank/DDBJ databases">
        <authorList>
            <person name="Sun Q."/>
            <person name="Zhou Y."/>
        </authorList>
    </citation>
    <scope>NUCLEOTIDE SEQUENCE</scope>
    <source>
        <strain evidence="3">CGMCC 1.15082</strain>
    </source>
</reference>
<protein>
    <submittedName>
        <fullName evidence="3">Glycosyltransferase WbuB</fullName>
    </submittedName>
</protein>
<feature type="domain" description="Glycosyltransferase subfamily 4-like N-terminal" evidence="2">
    <location>
        <begin position="18"/>
        <end position="161"/>
    </location>
</feature>
<feature type="domain" description="Glycosyl transferase family 1" evidence="1">
    <location>
        <begin position="180"/>
        <end position="343"/>
    </location>
</feature>
<reference evidence="3" key="1">
    <citation type="journal article" date="2014" name="Int. J. Syst. Evol. Microbiol.">
        <title>Complete genome sequence of Corynebacterium casei LMG S-19264T (=DSM 44701T), isolated from a smear-ripened cheese.</title>
        <authorList>
            <consortium name="US DOE Joint Genome Institute (JGI-PGF)"/>
            <person name="Walter F."/>
            <person name="Albersmeier A."/>
            <person name="Kalinowski J."/>
            <person name="Ruckert C."/>
        </authorList>
    </citation>
    <scope>NUCLEOTIDE SEQUENCE</scope>
    <source>
        <strain evidence="3">CGMCC 1.15082</strain>
    </source>
</reference>
<dbReference type="Pfam" id="PF00534">
    <property type="entry name" value="Glycos_transf_1"/>
    <property type="match status" value="1"/>
</dbReference>
<gene>
    <name evidence="3" type="ORF">GCM10011491_40460</name>
</gene>
<dbReference type="AlphaFoldDB" id="A0A916SQG4"/>
<accession>A0A916SQG4</accession>
<dbReference type="Gene3D" id="3.40.50.2000">
    <property type="entry name" value="Glycogen Phosphorylase B"/>
    <property type="match status" value="2"/>
</dbReference>
<name>A0A916SQG4_9HYPH</name>
<dbReference type="Proteomes" id="UP000646478">
    <property type="component" value="Unassembled WGS sequence"/>
</dbReference>
<evidence type="ECO:0000259" key="1">
    <source>
        <dbReference type="Pfam" id="PF00534"/>
    </source>
</evidence>
<dbReference type="Pfam" id="PF13579">
    <property type="entry name" value="Glyco_trans_4_4"/>
    <property type="match status" value="1"/>
</dbReference>
<dbReference type="CDD" id="cd03794">
    <property type="entry name" value="GT4_WbuB-like"/>
    <property type="match status" value="1"/>
</dbReference>
<dbReference type="GO" id="GO:0016757">
    <property type="term" value="F:glycosyltransferase activity"/>
    <property type="evidence" value="ECO:0007669"/>
    <property type="project" value="InterPro"/>
</dbReference>
<dbReference type="PANTHER" id="PTHR12526">
    <property type="entry name" value="GLYCOSYLTRANSFERASE"/>
    <property type="match status" value="1"/>
</dbReference>
<dbReference type="SUPFAM" id="SSF53756">
    <property type="entry name" value="UDP-Glycosyltransferase/glycogen phosphorylase"/>
    <property type="match status" value="1"/>
</dbReference>
<evidence type="ECO:0000313" key="4">
    <source>
        <dbReference type="Proteomes" id="UP000646478"/>
    </source>
</evidence>
<evidence type="ECO:0000313" key="3">
    <source>
        <dbReference type="EMBL" id="GGB08331.1"/>
    </source>
</evidence>
<sequence length="372" mass="41542">MPNYPAGKFFDGYSNREKREETWNGVHIYRAFTVPRGKRALSLIANYLTYPVAAGWTMLRKLKGRPDVSFVSMPSPLLQALAGIFLKKWRGVPCVYWVQDIWPESAIYTLGIKNRFIAGILNAVCGWIYRQGDLILVQSQGFPPMIERFGVPRERIRVFPNTAPETYKPVAPEDAAEQGKLIKGSGFRLMFAGNIGESQDFDNLIEAVRLLEDRVDLSVVVIGSGRDEERVKRRIAEAGIEDRFEFLGRHPEETMPLFFAHADAMLVSLKDTPIFALTVPYKVQCYMACGKPLIAALNGEGARIIEEAGAGLVAKASSPEGLADAITAMVKKNGDERRQIGERSLAYFQAHYAASLIYTKLETWLSDTAAKR</sequence>
<keyword evidence="4" id="KW-1185">Reference proteome</keyword>